<keyword evidence="2" id="KW-1185">Reference proteome</keyword>
<organism evidence="1 2">
    <name type="scientific">Saccharothrix australiensis</name>
    <dbReference type="NCBI Taxonomy" id="2072"/>
    <lineage>
        <taxon>Bacteria</taxon>
        <taxon>Bacillati</taxon>
        <taxon>Actinomycetota</taxon>
        <taxon>Actinomycetes</taxon>
        <taxon>Pseudonocardiales</taxon>
        <taxon>Pseudonocardiaceae</taxon>
        <taxon>Saccharothrix</taxon>
    </lineage>
</organism>
<reference evidence="1 2" key="1">
    <citation type="submission" date="2018-10" db="EMBL/GenBank/DDBJ databases">
        <title>Sequencing the genomes of 1000 actinobacteria strains.</title>
        <authorList>
            <person name="Klenk H.-P."/>
        </authorList>
    </citation>
    <scope>NUCLEOTIDE SEQUENCE [LARGE SCALE GENOMIC DNA]</scope>
    <source>
        <strain evidence="1 2">DSM 43800</strain>
    </source>
</reference>
<gene>
    <name evidence="1" type="ORF">C8E97_1264</name>
</gene>
<dbReference type="RefSeq" id="WP_121002508.1">
    <property type="nucleotide sequence ID" value="NZ_RBXO01000001.1"/>
</dbReference>
<dbReference type="EMBL" id="RBXO01000001">
    <property type="protein sequence ID" value="RKT52740.1"/>
    <property type="molecule type" value="Genomic_DNA"/>
</dbReference>
<comment type="caution">
    <text evidence="1">The sequence shown here is derived from an EMBL/GenBank/DDBJ whole genome shotgun (WGS) entry which is preliminary data.</text>
</comment>
<protein>
    <submittedName>
        <fullName evidence="1">Inclusion body protein</fullName>
    </submittedName>
</protein>
<proteinExistence type="predicted"/>
<evidence type="ECO:0000313" key="2">
    <source>
        <dbReference type="Proteomes" id="UP000282084"/>
    </source>
</evidence>
<dbReference type="OrthoDB" id="8705346at2"/>
<name>A0A495VV47_9PSEU</name>
<dbReference type="AlphaFoldDB" id="A0A495VV47"/>
<accession>A0A495VV47</accession>
<dbReference type="Proteomes" id="UP000282084">
    <property type="component" value="Unassembled WGS sequence"/>
</dbReference>
<dbReference type="InterPro" id="IPR021087">
    <property type="entry name" value="Uncharacterised_PixA/AidA"/>
</dbReference>
<dbReference type="Pfam" id="PF12306">
    <property type="entry name" value="PixA"/>
    <property type="match status" value="1"/>
</dbReference>
<dbReference type="Gene3D" id="2.60.40.3910">
    <property type="entry name" value="Inclusion body protein"/>
    <property type="match status" value="1"/>
</dbReference>
<evidence type="ECO:0000313" key="1">
    <source>
        <dbReference type="EMBL" id="RKT52740.1"/>
    </source>
</evidence>
<dbReference type="InterPro" id="IPR038712">
    <property type="entry name" value="PixA-like_sf"/>
</dbReference>
<sequence length="167" mass="18718">MSEFINVLIAIDAETIVEQLGKNTDPDHPTAVPNSSNLIYMTTRHNQLDGSPGSELSVSASPTDIIRWRETTLSLNSSYTGILYRFNALGGGDLISTPVPRSVVLHEPLPDSGNPLNPGTQEVNSYYWECEVLKTGRVTYNFSFMILNRKGEKQGYYFWDPFINIRD</sequence>